<evidence type="ECO:0000313" key="2">
    <source>
        <dbReference type="EMBL" id="SDW72486.1"/>
    </source>
</evidence>
<sequence>MKTLILGGAGFIGLHLTRRLLAAGQEVTIVDDFSRGKRDPELEALGVPVISADLTEPLTIPTEWDHVYMLAAVVGVRNVEADPARVVRINTLALMNTLDWIQPGAKLFFASTSEAYAGGVTAGVVPVPTAEGVPLLIEDITSPRFAYAVSKMLGEAAVVHTARAKKVPYVIGRFHNVYGPRMGADHVVPELALRAMAKEDPFRAFGQDQARAFCYVDDATEAMLQLMTTDAAVNQIVHIGNDEETNIGDLTALVLKMAGHDPELDRVPAPPGSVARRCPDISKLRSLTGFEPTVSLADGVRRTFDWYRDNWK</sequence>
<dbReference type="EMBL" id="FNON01000001">
    <property type="protein sequence ID" value="SDW72486.1"/>
    <property type="molecule type" value="Genomic_DNA"/>
</dbReference>
<protein>
    <submittedName>
        <fullName evidence="2">UDP-glucose 4-epimerase/UDP-glucuronate decarboxylase</fullName>
    </submittedName>
</protein>
<dbReference type="InterPro" id="IPR050177">
    <property type="entry name" value="Lipid_A_modif_metabolic_enz"/>
</dbReference>
<dbReference type="PANTHER" id="PTHR43245">
    <property type="entry name" value="BIFUNCTIONAL POLYMYXIN RESISTANCE PROTEIN ARNA"/>
    <property type="match status" value="1"/>
</dbReference>
<gene>
    <name evidence="2" type="ORF">SAMN05421504_1011345</name>
</gene>
<evidence type="ECO:0000259" key="1">
    <source>
        <dbReference type="Pfam" id="PF01370"/>
    </source>
</evidence>
<dbReference type="STRING" id="589385.SAMN05421504_1011345"/>
<dbReference type="SUPFAM" id="SSF51735">
    <property type="entry name" value="NAD(P)-binding Rossmann-fold domains"/>
    <property type="match status" value="1"/>
</dbReference>
<dbReference type="Proteomes" id="UP000199515">
    <property type="component" value="Unassembled WGS sequence"/>
</dbReference>
<dbReference type="PANTHER" id="PTHR43245:SF13">
    <property type="entry name" value="UDP-D-APIOSE_UDP-D-XYLOSE SYNTHASE 2"/>
    <property type="match status" value="1"/>
</dbReference>
<accession>A0A1H2VVZ1</accession>
<organism evidence="2 3">
    <name type="scientific">Amycolatopsis xylanica</name>
    <dbReference type="NCBI Taxonomy" id="589385"/>
    <lineage>
        <taxon>Bacteria</taxon>
        <taxon>Bacillati</taxon>
        <taxon>Actinomycetota</taxon>
        <taxon>Actinomycetes</taxon>
        <taxon>Pseudonocardiales</taxon>
        <taxon>Pseudonocardiaceae</taxon>
        <taxon>Amycolatopsis</taxon>
    </lineage>
</organism>
<dbReference type="InterPro" id="IPR036291">
    <property type="entry name" value="NAD(P)-bd_dom_sf"/>
</dbReference>
<dbReference type="RefSeq" id="WP_091287615.1">
    <property type="nucleotide sequence ID" value="NZ_FNON01000001.1"/>
</dbReference>
<feature type="domain" description="NAD-dependent epimerase/dehydratase" evidence="1">
    <location>
        <begin position="4"/>
        <end position="240"/>
    </location>
</feature>
<keyword evidence="3" id="KW-1185">Reference proteome</keyword>
<dbReference type="Gene3D" id="3.40.50.720">
    <property type="entry name" value="NAD(P)-binding Rossmann-like Domain"/>
    <property type="match status" value="1"/>
</dbReference>
<proteinExistence type="predicted"/>
<dbReference type="InterPro" id="IPR001509">
    <property type="entry name" value="Epimerase_deHydtase"/>
</dbReference>
<reference evidence="2 3" key="1">
    <citation type="submission" date="2016-10" db="EMBL/GenBank/DDBJ databases">
        <authorList>
            <person name="de Groot N.N."/>
        </authorList>
    </citation>
    <scope>NUCLEOTIDE SEQUENCE [LARGE SCALE GENOMIC DNA]</scope>
    <source>
        <strain evidence="2 3">CPCC 202699</strain>
    </source>
</reference>
<dbReference type="Pfam" id="PF01370">
    <property type="entry name" value="Epimerase"/>
    <property type="match status" value="1"/>
</dbReference>
<dbReference type="OrthoDB" id="9801785at2"/>
<name>A0A1H2VVZ1_9PSEU</name>
<dbReference type="AlphaFoldDB" id="A0A1H2VVZ1"/>
<evidence type="ECO:0000313" key="3">
    <source>
        <dbReference type="Proteomes" id="UP000199515"/>
    </source>
</evidence>